<dbReference type="InterPro" id="IPR000871">
    <property type="entry name" value="Beta-lactam_class-A"/>
</dbReference>
<feature type="domain" description="Beta-lactamase class A catalytic" evidence="1">
    <location>
        <begin position="118"/>
        <end position="165"/>
    </location>
</feature>
<dbReference type="Pfam" id="PF13354">
    <property type="entry name" value="Beta-lactamase2"/>
    <property type="match status" value="2"/>
</dbReference>
<accession>E1QWZ9</accession>
<dbReference type="GO" id="GO:0008800">
    <property type="term" value="F:beta-lactamase activity"/>
    <property type="evidence" value="ECO:0007669"/>
    <property type="project" value="InterPro"/>
</dbReference>
<dbReference type="STRING" id="633147.Olsu_1553"/>
<evidence type="ECO:0000259" key="1">
    <source>
        <dbReference type="Pfam" id="PF13354"/>
    </source>
</evidence>
<name>E1QWZ9_OLSUV</name>
<dbReference type="PATRIC" id="fig|633147.7.peg.1251"/>
<dbReference type="GO" id="GO:0030655">
    <property type="term" value="P:beta-lactam antibiotic catabolic process"/>
    <property type="evidence" value="ECO:0007669"/>
    <property type="project" value="InterPro"/>
</dbReference>
<feature type="domain" description="Beta-lactamase class A catalytic" evidence="1">
    <location>
        <begin position="166"/>
        <end position="304"/>
    </location>
</feature>
<reference evidence="2 3" key="1">
    <citation type="journal article" date="2010" name="Stand. Genomic Sci.">
        <title>Complete genome sequence of Olsenella uli type strain (VPI D76D-27C).</title>
        <authorList>
            <person name="Goker M."/>
            <person name="Held B."/>
            <person name="Lucas S."/>
            <person name="Nolan M."/>
            <person name="Yasawong M."/>
            <person name="Glavina Del Rio T."/>
            <person name="Tice H."/>
            <person name="Cheng J.F."/>
            <person name="Bruce D."/>
            <person name="Detter J.C."/>
            <person name="Tapia R."/>
            <person name="Han C."/>
            <person name="Goodwin L."/>
            <person name="Pitluck S."/>
            <person name="Liolios K."/>
            <person name="Ivanova N."/>
            <person name="Mavromatis K."/>
            <person name="Mikhailova N."/>
            <person name="Pati A."/>
            <person name="Chen A."/>
            <person name="Palaniappan K."/>
            <person name="Land M."/>
            <person name="Hauser L."/>
            <person name="Chang Y.J."/>
            <person name="Jeffries C.D."/>
            <person name="Rohde M."/>
            <person name="Sikorski J."/>
            <person name="Pukall R."/>
            <person name="Woyke T."/>
            <person name="Bristow J."/>
            <person name="Eisen J.A."/>
            <person name="Markowitz V."/>
            <person name="Hugenholtz P."/>
            <person name="Kyrpides N.C."/>
            <person name="Klenk H.P."/>
            <person name="Lapidus A."/>
        </authorList>
    </citation>
    <scope>NUCLEOTIDE SEQUENCE [LARGE SCALE GENOMIC DNA]</scope>
    <source>
        <strain evidence="3">ATCC 49627 / DSM 7084 / CIP 109912 / JCM 12494 / NCIMB 702895 / VPI D76D-27C</strain>
    </source>
</reference>
<sequence length="328" mass="35066">MVPSRLAPPTPSKPMLPPFLAEVGAASLLVAASYVGLWELQIQPSLDRQAAEAGKAVLEEAHGERGAEATGGARPVGLCLSDGARQGYTSSGFASSDGRKRLERAVDAFEARGWKVGFCLFDLTTQEGLSYHADEEFYPASSIKGPYLVSLFESEVEGGDVSLDELRDLSRDLVLYSDNDAYHALLAAYGTDRLAAWAAGAGVSEGLPERVRAAFYPRLCARDLACMWQRAYRYLSSGTAGARFLADLFSRRETSAFAAALPGTVSWSKAGWYPEQDGWGSDATTSEAGVVFSDSGPYVLAVLTTAPEDFDALAELVRALDDAHDAMP</sequence>
<gene>
    <name evidence="2" type="ordered locus">Olsu_1553</name>
</gene>
<dbReference type="InterPro" id="IPR045155">
    <property type="entry name" value="Beta-lactam_cat"/>
</dbReference>
<protein>
    <recommendedName>
        <fullName evidence="1">Beta-lactamase class A catalytic domain-containing protein</fullName>
    </recommendedName>
</protein>
<dbReference type="eggNOG" id="COG2367">
    <property type="taxonomic scope" value="Bacteria"/>
</dbReference>
<dbReference type="Gene3D" id="3.40.710.10">
    <property type="entry name" value="DD-peptidase/beta-lactamase superfamily"/>
    <property type="match status" value="1"/>
</dbReference>
<proteinExistence type="predicted"/>
<keyword evidence="3" id="KW-1185">Reference proteome</keyword>
<evidence type="ECO:0000313" key="2">
    <source>
        <dbReference type="EMBL" id="ADK68652.1"/>
    </source>
</evidence>
<dbReference type="GO" id="GO:0046677">
    <property type="term" value="P:response to antibiotic"/>
    <property type="evidence" value="ECO:0007669"/>
    <property type="project" value="InterPro"/>
</dbReference>
<dbReference type="EMBL" id="CP002106">
    <property type="protein sequence ID" value="ADK68652.1"/>
    <property type="molecule type" value="Genomic_DNA"/>
</dbReference>
<dbReference type="AlphaFoldDB" id="E1QWZ9"/>
<dbReference type="HOGENOM" id="CLU_852149_0_0_11"/>
<organism evidence="2 3">
    <name type="scientific">Olsenella uli (strain ATCC 49627 / DSM 7084 / CCUG 31166 / CIP 109912 / JCM 12494 / LMG 11480 / NCIMB 702895 / VPI D76D-27C)</name>
    <name type="common">Lactobacillus uli</name>
    <dbReference type="NCBI Taxonomy" id="633147"/>
    <lineage>
        <taxon>Bacteria</taxon>
        <taxon>Bacillati</taxon>
        <taxon>Actinomycetota</taxon>
        <taxon>Coriobacteriia</taxon>
        <taxon>Coriobacteriales</taxon>
        <taxon>Atopobiaceae</taxon>
        <taxon>Olsenella</taxon>
    </lineage>
</organism>
<dbReference type="PANTHER" id="PTHR35333:SF3">
    <property type="entry name" value="BETA-LACTAMASE-TYPE TRANSPEPTIDASE FOLD CONTAINING PROTEIN"/>
    <property type="match status" value="1"/>
</dbReference>
<dbReference type="Proteomes" id="UP000000333">
    <property type="component" value="Chromosome"/>
</dbReference>
<dbReference type="SUPFAM" id="SSF56601">
    <property type="entry name" value="beta-lactamase/transpeptidase-like"/>
    <property type="match status" value="1"/>
</dbReference>
<dbReference type="InterPro" id="IPR012338">
    <property type="entry name" value="Beta-lactam/transpept-like"/>
</dbReference>
<dbReference type="KEGG" id="ols:Olsu_1553"/>
<dbReference type="PANTHER" id="PTHR35333">
    <property type="entry name" value="BETA-LACTAMASE"/>
    <property type="match status" value="1"/>
</dbReference>
<evidence type="ECO:0000313" key="3">
    <source>
        <dbReference type="Proteomes" id="UP000000333"/>
    </source>
</evidence>